<organism evidence="6 7">
    <name type="scientific">Conger conger</name>
    <name type="common">Conger eel</name>
    <name type="synonym">Muraena conger</name>
    <dbReference type="NCBI Taxonomy" id="82655"/>
    <lineage>
        <taxon>Eukaryota</taxon>
        <taxon>Metazoa</taxon>
        <taxon>Chordata</taxon>
        <taxon>Craniata</taxon>
        <taxon>Vertebrata</taxon>
        <taxon>Euteleostomi</taxon>
        <taxon>Actinopterygii</taxon>
        <taxon>Neopterygii</taxon>
        <taxon>Teleostei</taxon>
        <taxon>Anguilliformes</taxon>
        <taxon>Congridae</taxon>
        <taxon>Conger</taxon>
    </lineage>
</organism>
<dbReference type="Gene3D" id="2.60.40.10">
    <property type="entry name" value="Immunoglobulins"/>
    <property type="match status" value="2"/>
</dbReference>
<accession>A0A9Q1CSI3</accession>
<dbReference type="Proteomes" id="UP001152803">
    <property type="component" value="Unassembled WGS sequence"/>
</dbReference>
<dbReference type="CDD" id="cd00096">
    <property type="entry name" value="Ig"/>
    <property type="match status" value="1"/>
</dbReference>
<dbReference type="AlphaFoldDB" id="A0A9Q1CSI3"/>
<evidence type="ECO:0000256" key="4">
    <source>
        <dbReference type="ARBA" id="ARBA00023319"/>
    </source>
</evidence>
<name>A0A9Q1CSI3_CONCO</name>
<dbReference type="InterPro" id="IPR013098">
    <property type="entry name" value="Ig_I-set"/>
</dbReference>
<keyword evidence="2" id="KW-1015">Disulfide bond</keyword>
<protein>
    <recommendedName>
        <fullName evidence="5">Ig-like domain-containing protein</fullName>
    </recommendedName>
</protein>
<dbReference type="PROSITE" id="PS50835">
    <property type="entry name" value="IG_LIKE"/>
    <property type="match status" value="2"/>
</dbReference>
<feature type="domain" description="Ig-like" evidence="5">
    <location>
        <begin position="19"/>
        <end position="88"/>
    </location>
</feature>
<keyword evidence="7" id="KW-1185">Reference proteome</keyword>
<keyword evidence="4" id="KW-0393">Immunoglobulin domain</keyword>
<dbReference type="Pfam" id="PF07679">
    <property type="entry name" value="I-set"/>
    <property type="match status" value="1"/>
</dbReference>
<dbReference type="InterPro" id="IPR052598">
    <property type="entry name" value="IgSF_CEA-related"/>
</dbReference>
<dbReference type="InterPro" id="IPR013783">
    <property type="entry name" value="Ig-like_fold"/>
</dbReference>
<dbReference type="PROSITE" id="PS51257">
    <property type="entry name" value="PROKAR_LIPOPROTEIN"/>
    <property type="match status" value="1"/>
</dbReference>
<keyword evidence="3" id="KW-0325">Glycoprotein</keyword>
<comment type="caution">
    <text evidence="6">The sequence shown here is derived from an EMBL/GenBank/DDBJ whole genome shotgun (WGS) entry which is preliminary data.</text>
</comment>
<dbReference type="SMART" id="SM00409">
    <property type="entry name" value="IG"/>
    <property type="match status" value="2"/>
</dbReference>
<sequence>MNKISNVNITGPTGVLIAGNGSASLSCQAAAGTLISRKWLKDGHSLSPSNRITFSSDKSSVSIDPVQGSDNGHYQCRLTNPVSTDTVSYYLTVNYGPEDVVIQGHREIEVGNTVVLTCSASSVPPATFTWTFNGKETGVLTEEYTIEKALIDYSGTYTCLARNSVTGLSISSAPRLLTVTGEMFQS</sequence>
<keyword evidence="1" id="KW-0732">Signal</keyword>
<gene>
    <name evidence="6" type="ORF">COCON_G00236300</name>
</gene>
<dbReference type="PANTHER" id="PTHR44337">
    <property type="entry name" value="CARCINOEMBRYONIC ANTIGEN-RELATED CELL ADHESION MOLECULE 8"/>
    <property type="match status" value="1"/>
</dbReference>
<feature type="domain" description="Ig-like" evidence="5">
    <location>
        <begin position="97"/>
        <end position="171"/>
    </location>
</feature>
<dbReference type="SMART" id="SM00408">
    <property type="entry name" value="IGc2"/>
    <property type="match status" value="2"/>
</dbReference>
<evidence type="ECO:0000256" key="1">
    <source>
        <dbReference type="ARBA" id="ARBA00022729"/>
    </source>
</evidence>
<proteinExistence type="predicted"/>
<dbReference type="OrthoDB" id="6353782at2759"/>
<evidence type="ECO:0000259" key="5">
    <source>
        <dbReference type="PROSITE" id="PS50835"/>
    </source>
</evidence>
<evidence type="ECO:0000313" key="7">
    <source>
        <dbReference type="Proteomes" id="UP001152803"/>
    </source>
</evidence>
<evidence type="ECO:0000256" key="3">
    <source>
        <dbReference type="ARBA" id="ARBA00023180"/>
    </source>
</evidence>
<dbReference type="InterPro" id="IPR036179">
    <property type="entry name" value="Ig-like_dom_sf"/>
</dbReference>
<reference evidence="6" key="1">
    <citation type="journal article" date="2023" name="Science">
        <title>Genome structures resolve the early diversification of teleost fishes.</title>
        <authorList>
            <person name="Parey E."/>
            <person name="Louis A."/>
            <person name="Montfort J."/>
            <person name="Bouchez O."/>
            <person name="Roques C."/>
            <person name="Iampietro C."/>
            <person name="Lluch J."/>
            <person name="Castinel A."/>
            <person name="Donnadieu C."/>
            <person name="Desvignes T."/>
            <person name="Floi Bucao C."/>
            <person name="Jouanno E."/>
            <person name="Wen M."/>
            <person name="Mejri S."/>
            <person name="Dirks R."/>
            <person name="Jansen H."/>
            <person name="Henkel C."/>
            <person name="Chen W.J."/>
            <person name="Zahm M."/>
            <person name="Cabau C."/>
            <person name="Klopp C."/>
            <person name="Thompson A.W."/>
            <person name="Robinson-Rechavi M."/>
            <person name="Braasch I."/>
            <person name="Lecointre G."/>
            <person name="Bobe J."/>
            <person name="Postlethwait J.H."/>
            <person name="Berthelot C."/>
            <person name="Roest Crollius H."/>
            <person name="Guiguen Y."/>
        </authorList>
    </citation>
    <scope>NUCLEOTIDE SEQUENCE</scope>
    <source>
        <strain evidence="6">Concon-B</strain>
    </source>
</reference>
<dbReference type="PANTHER" id="PTHR44337:SF16">
    <property type="entry name" value="CARCINOEMBRYONIC ANTIGEN-RELATED CELL ADHESION MOLECULE 20-LIKE-RELATED"/>
    <property type="match status" value="1"/>
</dbReference>
<evidence type="ECO:0000256" key="2">
    <source>
        <dbReference type="ARBA" id="ARBA00023157"/>
    </source>
</evidence>
<dbReference type="EMBL" id="JAFJMO010001514">
    <property type="protein sequence ID" value="KAJ8245032.1"/>
    <property type="molecule type" value="Genomic_DNA"/>
</dbReference>
<dbReference type="InterPro" id="IPR003598">
    <property type="entry name" value="Ig_sub2"/>
</dbReference>
<dbReference type="InterPro" id="IPR003599">
    <property type="entry name" value="Ig_sub"/>
</dbReference>
<evidence type="ECO:0000313" key="6">
    <source>
        <dbReference type="EMBL" id="KAJ8245032.1"/>
    </source>
</evidence>
<dbReference type="SUPFAM" id="SSF48726">
    <property type="entry name" value="Immunoglobulin"/>
    <property type="match status" value="2"/>
</dbReference>
<dbReference type="InterPro" id="IPR007110">
    <property type="entry name" value="Ig-like_dom"/>
</dbReference>
<dbReference type="Pfam" id="PF13927">
    <property type="entry name" value="Ig_3"/>
    <property type="match status" value="1"/>
</dbReference>